<keyword evidence="7" id="KW-1185">Reference proteome</keyword>
<comment type="caution">
    <text evidence="6">The sequence shown here is derived from an EMBL/GenBank/DDBJ whole genome shotgun (WGS) entry which is preliminary data.</text>
</comment>
<dbReference type="SUPFAM" id="SSF48113">
    <property type="entry name" value="Heme-dependent peroxidases"/>
    <property type="match status" value="1"/>
</dbReference>
<dbReference type="Gene3D" id="1.10.420.10">
    <property type="entry name" value="Peroxidase, domain 2"/>
    <property type="match status" value="1"/>
</dbReference>
<sequence>MKQCFKRKGFSKFFYSAQELVALSGAHTLGSKGFGNPIVFDNSYYKILLEKPWSSSDGMSSMIGLPSDRALVEDDECMRWITKYADDQNLFFEDFKNVYIKLVNTGAKWKGSV</sequence>
<dbReference type="PANTHER" id="PTHR31356">
    <property type="entry name" value="THYLAKOID LUMENAL 29 KDA PROTEIN, CHLOROPLASTIC-RELATED"/>
    <property type="match status" value="1"/>
</dbReference>
<keyword evidence="4" id="KW-0560">Oxidoreductase</keyword>
<proteinExistence type="predicted"/>
<dbReference type="AlphaFoldDB" id="A0ABD3TNG1"/>
<dbReference type="GO" id="GO:0140825">
    <property type="term" value="F:lactoperoxidase activity"/>
    <property type="evidence" value="ECO:0007669"/>
    <property type="project" value="UniProtKB-EC"/>
</dbReference>
<reference evidence="6 7" key="1">
    <citation type="submission" date="2024-12" db="EMBL/GenBank/DDBJ databases">
        <title>The unique morphological basis and parallel evolutionary history of personate flowers in Penstemon.</title>
        <authorList>
            <person name="Depatie T.H."/>
            <person name="Wessinger C.A."/>
        </authorList>
    </citation>
    <scope>NUCLEOTIDE SEQUENCE [LARGE SCALE GENOMIC DNA]</scope>
    <source>
        <strain evidence="6">WTNN_2</strain>
        <tissue evidence="6">Leaf</tissue>
    </source>
</reference>
<dbReference type="EMBL" id="JBJXBP010000003">
    <property type="protein sequence ID" value="KAL3838589.1"/>
    <property type="molecule type" value="Genomic_DNA"/>
</dbReference>
<comment type="catalytic activity">
    <reaction evidence="1">
        <text>2 a phenolic donor + H2O2 = 2 a phenolic radical donor + 2 H2O</text>
        <dbReference type="Rhea" id="RHEA:56136"/>
        <dbReference type="ChEBI" id="CHEBI:15377"/>
        <dbReference type="ChEBI" id="CHEBI:16240"/>
        <dbReference type="ChEBI" id="CHEBI:139520"/>
        <dbReference type="ChEBI" id="CHEBI:139521"/>
        <dbReference type="EC" id="1.11.1.7"/>
    </reaction>
</comment>
<name>A0ABD3TNG1_9LAMI</name>
<dbReference type="GO" id="GO:0046872">
    <property type="term" value="F:metal ion binding"/>
    <property type="evidence" value="ECO:0007669"/>
    <property type="project" value="UniProtKB-KW"/>
</dbReference>
<gene>
    <name evidence="6" type="ORF">ACJIZ3_023180</name>
</gene>
<evidence type="ECO:0000256" key="1">
    <source>
        <dbReference type="ARBA" id="ARBA00000189"/>
    </source>
</evidence>
<keyword evidence="3" id="KW-0479">Metal-binding</keyword>
<evidence type="ECO:0000256" key="4">
    <source>
        <dbReference type="ARBA" id="ARBA00023002"/>
    </source>
</evidence>
<dbReference type="Proteomes" id="UP001634393">
    <property type="component" value="Unassembled WGS sequence"/>
</dbReference>
<dbReference type="PANTHER" id="PTHR31356:SF8">
    <property type="entry name" value="L-ASCORBATE PEROXIDASE 6-RELATED"/>
    <property type="match status" value="1"/>
</dbReference>
<evidence type="ECO:0000256" key="3">
    <source>
        <dbReference type="ARBA" id="ARBA00022723"/>
    </source>
</evidence>
<dbReference type="InterPro" id="IPR010255">
    <property type="entry name" value="Haem_peroxidase_sf"/>
</dbReference>
<comment type="cofactor">
    <cofactor evidence="2">
        <name>heme b</name>
        <dbReference type="ChEBI" id="CHEBI:60344"/>
    </cofactor>
</comment>
<dbReference type="InterPro" id="IPR044831">
    <property type="entry name" value="Ccp1-like"/>
</dbReference>
<dbReference type="FunFam" id="1.10.420.10:FF:000011">
    <property type="entry name" value="Adenylate/guanylate cyclase"/>
    <property type="match status" value="1"/>
</dbReference>
<protein>
    <recommendedName>
        <fullName evidence="8">L-ascorbate peroxidase</fullName>
    </recommendedName>
</protein>
<accession>A0ABD3TNG1</accession>
<dbReference type="InterPro" id="IPR019793">
    <property type="entry name" value="Peroxidases_heam-ligand_BS"/>
</dbReference>
<evidence type="ECO:0000313" key="7">
    <source>
        <dbReference type="Proteomes" id="UP001634393"/>
    </source>
</evidence>
<organism evidence="6 7">
    <name type="scientific">Penstemon smallii</name>
    <dbReference type="NCBI Taxonomy" id="265156"/>
    <lineage>
        <taxon>Eukaryota</taxon>
        <taxon>Viridiplantae</taxon>
        <taxon>Streptophyta</taxon>
        <taxon>Embryophyta</taxon>
        <taxon>Tracheophyta</taxon>
        <taxon>Spermatophyta</taxon>
        <taxon>Magnoliopsida</taxon>
        <taxon>eudicotyledons</taxon>
        <taxon>Gunneridae</taxon>
        <taxon>Pentapetalae</taxon>
        <taxon>asterids</taxon>
        <taxon>lamiids</taxon>
        <taxon>Lamiales</taxon>
        <taxon>Plantaginaceae</taxon>
        <taxon>Cheloneae</taxon>
        <taxon>Penstemon</taxon>
    </lineage>
</organism>
<dbReference type="PROSITE" id="PS00435">
    <property type="entry name" value="PEROXIDASE_1"/>
    <property type="match status" value="1"/>
</dbReference>
<dbReference type="InterPro" id="IPR002207">
    <property type="entry name" value="Peroxidase_I"/>
</dbReference>
<evidence type="ECO:0000256" key="2">
    <source>
        <dbReference type="ARBA" id="ARBA00001970"/>
    </source>
</evidence>
<evidence type="ECO:0008006" key="8">
    <source>
        <dbReference type="Google" id="ProtNLM"/>
    </source>
</evidence>
<evidence type="ECO:0000313" key="6">
    <source>
        <dbReference type="EMBL" id="KAL3838589.1"/>
    </source>
</evidence>
<dbReference type="PRINTS" id="PR00459">
    <property type="entry name" value="ASPEROXIDASE"/>
</dbReference>
<evidence type="ECO:0000256" key="5">
    <source>
        <dbReference type="ARBA" id="ARBA00023004"/>
    </source>
</evidence>
<keyword evidence="5" id="KW-0408">Iron</keyword>